<evidence type="ECO:0000313" key="2">
    <source>
        <dbReference type="Proteomes" id="UP000252085"/>
    </source>
</evidence>
<name>A0A367RZL6_NOSPU</name>
<dbReference type="EMBL" id="LXQE01000031">
    <property type="protein sequence ID" value="RCJ41153.1"/>
    <property type="molecule type" value="Genomic_DNA"/>
</dbReference>
<sequence length="270" mass="29506">MKDLQELLIANGIEMSSEELRLYLQKKDVDPDAITEAEIIAISDELVALKKASNLIVSSNGKTAKTTKRTAKTNKAQQSMSDYKTSLANQAKQSLAEIQSFNSAITQGTREFAHKEAVETIETLANVSNEYLAEVEAEIIAISDELVALKKASNLIVSSNGKTAKTTKRTAKTNKAQQSMSDYKTSLANQAKQSLAEIQSFNSAITQGTREFAHKEAVETIETLANVSNEYLAEVAQFAKEFQGEPEAFFRFGQEITSLYLSASNADATE</sequence>
<dbReference type="AlphaFoldDB" id="A0A367RZL6"/>
<proteinExistence type="predicted"/>
<accession>A0A367RZL6</accession>
<reference evidence="1 2" key="1">
    <citation type="submission" date="2016-04" db="EMBL/GenBank/DDBJ databases">
        <authorList>
            <person name="Evans L.H."/>
            <person name="Alamgir A."/>
            <person name="Owens N."/>
            <person name="Weber N.D."/>
            <person name="Virtaneva K."/>
            <person name="Barbian K."/>
            <person name="Babar A."/>
            <person name="Rosenke K."/>
        </authorList>
    </citation>
    <scope>NUCLEOTIDE SEQUENCE [LARGE SCALE GENOMIC DNA]</scope>
    <source>
        <strain evidence="1">NIES-2108</strain>
    </source>
</reference>
<dbReference type="Proteomes" id="UP000252085">
    <property type="component" value="Unassembled WGS sequence"/>
</dbReference>
<protein>
    <submittedName>
        <fullName evidence="1">Uncharacterized protein</fullName>
    </submittedName>
</protein>
<comment type="caution">
    <text evidence="1">The sequence shown here is derived from an EMBL/GenBank/DDBJ whole genome shotgun (WGS) entry which is preliminary data.</text>
</comment>
<organism evidence="1 2">
    <name type="scientific">Nostoc punctiforme NIES-2108</name>
    <dbReference type="NCBI Taxonomy" id="1356359"/>
    <lineage>
        <taxon>Bacteria</taxon>
        <taxon>Bacillati</taxon>
        <taxon>Cyanobacteriota</taxon>
        <taxon>Cyanophyceae</taxon>
        <taxon>Nostocales</taxon>
        <taxon>Nostocaceae</taxon>
        <taxon>Nostoc</taxon>
    </lineage>
</organism>
<gene>
    <name evidence="1" type="ORF">A6769_38745</name>
</gene>
<evidence type="ECO:0000313" key="1">
    <source>
        <dbReference type="EMBL" id="RCJ41153.1"/>
    </source>
</evidence>